<proteinExistence type="predicted"/>
<organism evidence="1 2">
    <name type="scientific">Vespula germanica</name>
    <name type="common">German yellow jacket</name>
    <name type="synonym">Paravespula germanica</name>
    <dbReference type="NCBI Taxonomy" id="30212"/>
    <lineage>
        <taxon>Eukaryota</taxon>
        <taxon>Metazoa</taxon>
        <taxon>Ecdysozoa</taxon>
        <taxon>Arthropoda</taxon>
        <taxon>Hexapoda</taxon>
        <taxon>Insecta</taxon>
        <taxon>Pterygota</taxon>
        <taxon>Neoptera</taxon>
        <taxon>Endopterygota</taxon>
        <taxon>Hymenoptera</taxon>
        <taxon>Apocrita</taxon>
        <taxon>Aculeata</taxon>
        <taxon>Vespoidea</taxon>
        <taxon>Vespidae</taxon>
        <taxon>Vespinae</taxon>
        <taxon>Vespula</taxon>
    </lineage>
</organism>
<protein>
    <submittedName>
        <fullName evidence="1">Uncharacterized protein</fullName>
    </submittedName>
</protein>
<evidence type="ECO:0000313" key="2">
    <source>
        <dbReference type="Proteomes" id="UP000617340"/>
    </source>
</evidence>
<evidence type="ECO:0000313" key="1">
    <source>
        <dbReference type="EMBL" id="KAF7409470.1"/>
    </source>
</evidence>
<accession>A0A834NGP4</accession>
<comment type="caution">
    <text evidence="1">The sequence shown here is derived from an EMBL/GenBank/DDBJ whole genome shotgun (WGS) entry which is preliminary data.</text>
</comment>
<reference evidence="1" key="1">
    <citation type="journal article" date="2020" name="G3 (Bethesda)">
        <title>High-Quality Assemblies for Three Invasive Social Wasps from the &lt;i&gt;Vespula&lt;/i&gt; Genus.</title>
        <authorList>
            <person name="Harrop T.W.R."/>
            <person name="Guhlin J."/>
            <person name="McLaughlin G.M."/>
            <person name="Permina E."/>
            <person name="Stockwell P."/>
            <person name="Gilligan J."/>
            <person name="Le Lec M.F."/>
            <person name="Gruber M.A.M."/>
            <person name="Quinn O."/>
            <person name="Lovegrove M."/>
            <person name="Duncan E.J."/>
            <person name="Remnant E.J."/>
            <person name="Van Eeckhoven J."/>
            <person name="Graham B."/>
            <person name="Knapp R.A."/>
            <person name="Langford K.W."/>
            <person name="Kronenberg Z."/>
            <person name="Press M.O."/>
            <person name="Eacker S.M."/>
            <person name="Wilson-Rankin E.E."/>
            <person name="Purcell J."/>
            <person name="Lester P.J."/>
            <person name="Dearden P.K."/>
        </authorList>
    </citation>
    <scope>NUCLEOTIDE SEQUENCE</scope>
    <source>
        <strain evidence="1">Linc-1</strain>
    </source>
</reference>
<dbReference type="Proteomes" id="UP000617340">
    <property type="component" value="Unassembled WGS sequence"/>
</dbReference>
<name>A0A834NGP4_VESGE</name>
<dbReference type="EMBL" id="JACSDZ010000003">
    <property type="protein sequence ID" value="KAF7409470.1"/>
    <property type="molecule type" value="Genomic_DNA"/>
</dbReference>
<gene>
    <name evidence="1" type="ORF">HZH68_003851</name>
</gene>
<sequence>MEEKLFEYLDDFSAKQVRALECGGLDVETGDSKKRVSSSLKRLLRKLSNGSMQSSYGMPYIKARCEITYEIVFYSWK</sequence>
<dbReference type="AlphaFoldDB" id="A0A834NGP4"/>
<keyword evidence="2" id="KW-1185">Reference proteome</keyword>